<name>A0A0A8YZP0_ARUDO</name>
<evidence type="ECO:0000256" key="1">
    <source>
        <dbReference type="SAM" id="MobiDB-lite"/>
    </source>
</evidence>
<proteinExistence type="predicted"/>
<reference evidence="2" key="1">
    <citation type="submission" date="2014-09" db="EMBL/GenBank/DDBJ databases">
        <authorList>
            <person name="Magalhaes I.L.F."/>
            <person name="Oliveira U."/>
            <person name="Santos F.R."/>
            <person name="Vidigal T.H.D.A."/>
            <person name="Brescovit A.D."/>
            <person name="Santos A.J."/>
        </authorList>
    </citation>
    <scope>NUCLEOTIDE SEQUENCE</scope>
    <source>
        <tissue evidence="2">Shoot tissue taken approximately 20 cm above the soil surface</tissue>
    </source>
</reference>
<protein>
    <submittedName>
        <fullName evidence="2">Uncharacterized protein</fullName>
    </submittedName>
</protein>
<accession>A0A0A8YZP0</accession>
<dbReference type="EMBL" id="GBRH01267925">
    <property type="protein sequence ID" value="JAD29970.1"/>
    <property type="molecule type" value="Transcribed_RNA"/>
</dbReference>
<feature type="compositionally biased region" description="Basic and acidic residues" evidence="1">
    <location>
        <begin position="51"/>
        <end position="69"/>
    </location>
</feature>
<reference evidence="2" key="2">
    <citation type="journal article" date="2015" name="Data Brief">
        <title>Shoot transcriptome of the giant reed, Arundo donax.</title>
        <authorList>
            <person name="Barrero R.A."/>
            <person name="Guerrero F.D."/>
            <person name="Moolhuijzen P."/>
            <person name="Goolsby J.A."/>
            <person name="Tidwell J."/>
            <person name="Bellgard S.E."/>
            <person name="Bellgard M.I."/>
        </authorList>
    </citation>
    <scope>NUCLEOTIDE SEQUENCE</scope>
    <source>
        <tissue evidence="2">Shoot tissue taken approximately 20 cm above the soil surface</tissue>
    </source>
</reference>
<organism evidence="2">
    <name type="scientific">Arundo donax</name>
    <name type="common">Giant reed</name>
    <name type="synonym">Donax arundinaceus</name>
    <dbReference type="NCBI Taxonomy" id="35708"/>
    <lineage>
        <taxon>Eukaryota</taxon>
        <taxon>Viridiplantae</taxon>
        <taxon>Streptophyta</taxon>
        <taxon>Embryophyta</taxon>
        <taxon>Tracheophyta</taxon>
        <taxon>Spermatophyta</taxon>
        <taxon>Magnoliopsida</taxon>
        <taxon>Liliopsida</taxon>
        <taxon>Poales</taxon>
        <taxon>Poaceae</taxon>
        <taxon>PACMAD clade</taxon>
        <taxon>Arundinoideae</taxon>
        <taxon>Arundineae</taxon>
        <taxon>Arundo</taxon>
    </lineage>
</organism>
<evidence type="ECO:0000313" key="2">
    <source>
        <dbReference type="EMBL" id="JAD29970.1"/>
    </source>
</evidence>
<feature type="region of interest" description="Disordered" evidence="1">
    <location>
        <begin position="17"/>
        <end position="121"/>
    </location>
</feature>
<sequence length="121" mass="12903">MRSLTAWTAKSVEKILPAPATATPRHVHSARSTWTNAGAGGDDAAEGGRGVQEHGAHKDGAAGDDERGARGCSGSLAEARKVGSGARRRRWRRPGATGGALAWRRRPESRWRQRGLRSSIL</sequence>
<dbReference type="AlphaFoldDB" id="A0A0A8YZP0"/>